<dbReference type="SUPFAM" id="SSF55811">
    <property type="entry name" value="Nudix"/>
    <property type="match status" value="1"/>
</dbReference>
<proteinExistence type="predicted"/>
<gene>
    <name evidence="1" type="ORF">ACFORO_05370</name>
</gene>
<evidence type="ECO:0000313" key="1">
    <source>
        <dbReference type="EMBL" id="MFC3509582.1"/>
    </source>
</evidence>
<keyword evidence="2" id="KW-1185">Reference proteome</keyword>
<sequence>MHNNASYRPGPRVAAYALIGRDEEILFLTDETGALVLPGGPVRDGEPVEQALHRTLRHQIDATITGLEFCCVIEHKAESGQHDSSTVLAFLFDATLAENDDITGYQPYAPRWCGEPEAALLRPSAIADVLADGSLSVDFPWRAWKP</sequence>
<reference evidence="2" key="1">
    <citation type="journal article" date="2019" name="Int. J. Syst. Evol. Microbiol.">
        <title>The Global Catalogue of Microorganisms (GCM) 10K type strain sequencing project: providing services to taxonomists for standard genome sequencing and annotation.</title>
        <authorList>
            <consortium name="The Broad Institute Genomics Platform"/>
            <consortium name="The Broad Institute Genome Sequencing Center for Infectious Disease"/>
            <person name="Wu L."/>
            <person name="Ma J."/>
        </authorList>
    </citation>
    <scope>NUCLEOTIDE SEQUENCE [LARGE SCALE GENOMIC DNA]</scope>
    <source>
        <strain evidence="2">CGMCC 4.7682</strain>
    </source>
</reference>
<dbReference type="EMBL" id="JBHRWI010000005">
    <property type="protein sequence ID" value="MFC3509582.1"/>
    <property type="molecule type" value="Genomic_DNA"/>
</dbReference>
<protein>
    <submittedName>
        <fullName evidence="1">NUDIX domain-containing protein</fullName>
    </submittedName>
</protein>
<dbReference type="RefSeq" id="WP_377872004.1">
    <property type="nucleotide sequence ID" value="NZ_JBHMAY010000035.1"/>
</dbReference>
<dbReference type="Gene3D" id="3.90.79.10">
    <property type="entry name" value="Nucleoside Triphosphate Pyrophosphohydrolase"/>
    <property type="match status" value="1"/>
</dbReference>
<evidence type="ECO:0000313" key="2">
    <source>
        <dbReference type="Proteomes" id="UP001595764"/>
    </source>
</evidence>
<comment type="caution">
    <text evidence="1">The sequence shown here is derived from an EMBL/GenBank/DDBJ whole genome shotgun (WGS) entry which is preliminary data.</text>
</comment>
<dbReference type="InterPro" id="IPR015797">
    <property type="entry name" value="NUDIX_hydrolase-like_dom_sf"/>
</dbReference>
<name>A0ABV7QCM2_9PSEU</name>
<dbReference type="Proteomes" id="UP001595764">
    <property type="component" value="Unassembled WGS sequence"/>
</dbReference>
<accession>A0ABV7QCM2</accession>
<organism evidence="1 2">
    <name type="scientific">Amycolatopsis halotolerans</name>
    <dbReference type="NCBI Taxonomy" id="330083"/>
    <lineage>
        <taxon>Bacteria</taxon>
        <taxon>Bacillati</taxon>
        <taxon>Actinomycetota</taxon>
        <taxon>Actinomycetes</taxon>
        <taxon>Pseudonocardiales</taxon>
        <taxon>Pseudonocardiaceae</taxon>
        <taxon>Amycolatopsis</taxon>
    </lineage>
</organism>